<organism evidence="4 5">
    <name type="scientific">Lysobacter silvisoli</name>
    <dbReference type="NCBI Taxonomy" id="2293254"/>
    <lineage>
        <taxon>Bacteria</taxon>
        <taxon>Pseudomonadati</taxon>
        <taxon>Pseudomonadota</taxon>
        <taxon>Gammaproteobacteria</taxon>
        <taxon>Lysobacterales</taxon>
        <taxon>Lysobacteraceae</taxon>
        <taxon>Lysobacter</taxon>
    </lineage>
</organism>
<feature type="region of interest" description="Disordered" evidence="1">
    <location>
        <begin position="835"/>
        <end position="857"/>
    </location>
</feature>
<dbReference type="Pfam" id="PF05593">
    <property type="entry name" value="RHS_repeat"/>
    <property type="match status" value="3"/>
</dbReference>
<dbReference type="InterPro" id="IPR031325">
    <property type="entry name" value="RHS_repeat"/>
</dbReference>
<evidence type="ECO:0000256" key="2">
    <source>
        <dbReference type="SAM" id="SignalP"/>
    </source>
</evidence>
<dbReference type="Gene3D" id="2.180.10.10">
    <property type="entry name" value="RHS repeat-associated core"/>
    <property type="match status" value="2"/>
</dbReference>
<dbReference type="NCBIfam" id="TIGR03696">
    <property type="entry name" value="Rhs_assc_core"/>
    <property type="match status" value="1"/>
</dbReference>
<comment type="caution">
    <text evidence="4">The sequence shown here is derived from an EMBL/GenBank/DDBJ whole genome shotgun (WGS) entry which is preliminary data.</text>
</comment>
<keyword evidence="5" id="KW-1185">Reference proteome</keyword>
<dbReference type="Pfam" id="PF20148">
    <property type="entry name" value="DUF6531"/>
    <property type="match status" value="1"/>
</dbReference>
<dbReference type="Proteomes" id="UP000264492">
    <property type="component" value="Unassembled WGS sequence"/>
</dbReference>
<feature type="signal peptide" evidence="2">
    <location>
        <begin position="1"/>
        <end position="34"/>
    </location>
</feature>
<protein>
    <submittedName>
        <fullName evidence="4">RHS repeat protein</fullName>
    </submittedName>
</protein>
<dbReference type="PANTHER" id="PTHR32305:SF15">
    <property type="entry name" value="PROTEIN RHSA-RELATED"/>
    <property type="match status" value="1"/>
</dbReference>
<dbReference type="EMBL" id="QTSU01000001">
    <property type="protein sequence ID" value="RDZ28043.1"/>
    <property type="molecule type" value="Genomic_DNA"/>
</dbReference>
<feature type="region of interest" description="Disordered" evidence="1">
    <location>
        <begin position="1522"/>
        <end position="1544"/>
    </location>
</feature>
<evidence type="ECO:0000313" key="4">
    <source>
        <dbReference type="EMBL" id="RDZ28043.1"/>
    </source>
</evidence>
<dbReference type="OrthoDB" id="9816400at2"/>
<gene>
    <name evidence="4" type="ORF">DX914_02540</name>
</gene>
<reference evidence="4 5" key="1">
    <citation type="submission" date="2018-08" db="EMBL/GenBank/DDBJ databases">
        <title>Lysobacter sp. zong2l5, whole genome shotgun sequence.</title>
        <authorList>
            <person name="Zhang X."/>
            <person name="Feng G."/>
            <person name="Zhu H."/>
        </authorList>
    </citation>
    <scope>NUCLEOTIDE SEQUENCE [LARGE SCALE GENOMIC DNA]</scope>
    <source>
        <strain evidence="5">zong2l5</strain>
    </source>
</reference>
<feature type="compositionally biased region" description="Polar residues" evidence="1">
    <location>
        <begin position="835"/>
        <end position="849"/>
    </location>
</feature>
<dbReference type="RefSeq" id="WP_115857485.1">
    <property type="nucleotide sequence ID" value="NZ_QTSU01000001.1"/>
</dbReference>
<keyword evidence="2" id="KW-0732">Signal</keyword>
<evidence type="ECO:0000259" key="3">
    <source>
        <dbReference type="Pfam" id="PF20148"/>
    </source>
</evidence>
<evidence type="ECO:0000256" key="1">
    <source>
        <dbReference type="SAM" id="MobiDB-lite"/>
    </source>
</evidence>
<dbReference type="InterPro" id="IPR045351">
    <property type="entry name" value="DUF6531"/>
</dbReference>
<dbReference type="InterPro" id="IPR022385">
    <property type="entry name" value="Rhs_assc_core"/>
</dbReference>
<name>A0A371K291_9GAMM</name>
<feature type="chain" id="PRO_5017067759" evidence="2">
    <location>
        <begin position="35"/>
        <end position="1628"/>
    </location>
</feature>
<sequence length="1628" mass="176227">MGNEGLGRRSNAVRARWVAVALASLCGVSGAAAAQEIEQFWVSDLALNGPHRTERAVQQDMESQFAFAQPYGPYSFEVTGQRVLDNRTVYDYEFERVPPLVGDWSYKGTYDAQTTPVASQQAVVDLIKQRLDAQSVNQGCPASTTVTVSPNWQAQNAWDNGQSLHELTAYTATYSAGTPGNCNNTNEQATLQRSRTIQCPNTLVLAWRSDKQACAGAPGYAMTYASAPVRMCPNEEDCQPGSGNKTEATLDFDLGWISFQRRYNSTGSAAGGGFGMGWTHSHNLRLTIGTDPLSGNSTLHYGLIDGNGVHTPFKPVGSVYEAADGSGDRLVANGAQWTLYQADRVLSFDSDGRLLQQRYDDGTALTYTYDTWRRLSGIGHSSGRSLTIAYTADRGGSPIASIASAGATLTSYAYTSAGQVETATYAGGALLRYHYGSSNVPTGLTGVTAEDNRRLSTYDYDSKARVAYTLRGGLPTGDSTVMDYLSTGAATVTNPLDRTNTYTFTAAPPSGAPKKVASVANTAGTLTYTYYPENTDFRRRIDTVTDRNGTVAKHTYAELTDTPSGLAARSHTVVEAQGTAQARTTEQRVELATNRALMTLVGNRETRIARNARQQPTSVTVRDTVTNATRTTTYAYCEAADVAASNSTCPLLGLPKSVDGPRTDVSDVTTYAYYGSDAAGCASSPSTCTYRKGDLWKTTNALGQITEVLQYDAQGRALSVIGIDGVVTDYEYHPRGWLTATKVRGPNNSSESDDRITTVAYYPTGLVQRLTQPDGSYVQFTYDAAQRLTDVADNAGNGIHYTLNAAGQRTQEDTKDSGGTLRRRLARDFNALGQQTQHKDASNNITGTTYDADGNPNMVTDPLSRAVDSDYDALNRLVRTLQDPGGIAAETLYQYDALDNVTQVTDPKGLNTAYAYNGFGEVTQLTSPDTGVTAYTFDSAGNLGSRLDGNDAQAHTYDYDALNRLTSVSMLATSGGNDVVYQYDTINTGCGGDAAHALGRMTGANKSGTAMRYCYDRFGQVETKMQIVGGRFFMVNYTYTAAGHLQSINYPDGALVDYVRNAQGRITEVGVTPAGGSRTVLLNQAGYAPFGPALGWVYGNGRSLARSHDLDYRPSTVYDSATGGLSLHYGYDTASQLTELKDGLQSAFLARYDYDNLGRLTVLRDGPSNTPIETYGYDATGNRTSLLHSGVTTSFTYPSTSHRLSSAGGVARTYDGVGNTLTIGGTTKQFNYGEDDRMRSVQSGSTIVRSYAHNALGERVLSTIPAVTGNPDGSGGTPAVHTYTVYDESGRWLGDYDTNGAVLQQAIWLDDLPVGLLAGAGAQQKLHYIEPDHLGTPRAVIDRTRNLAIWTWALQGEAFGNSPPNQDPDLDGTNFVFDMRFPGQRYDAATGLNYNYFRDYDAGSGRYVQSDPIGLEDGVSTYSYVGGDPLGDTDPSGLNRARVASAPSSSVGAYTFQVRLMIREVQQYNPSFRYHTVGSRTPGYGRHDFNAMSRILQQYRNEYQARYGNSCGRNEAFPRGPYSPYSMPYETSVPNTGSGSRRTHNRDANAQLEQAMRSNPEFARMMEMLGVRLPRNSGSSPDGWSWHHKPGSPGVMQLVPRYQHTGSQWQPNLHPNGVGGYYEWGNAW</sequence>
<feature type="domain" description="DUF6531" evidence="3">
    <location>
        <begin position="241"/>
        <end position="291"/>
    </location>
</feature>
<accession>A0A371K291</accession>
<dbReference type="InterPro" id="IPR050708">
    <property type="entry name" value="T6SS_VgrG/RHS"/>
</dbReference>
<dbReference type="PANTHER" id="PTHR32305">
    <property type="match status" value="1"/>
</dbReference>
<evidence type="ECO:0000313" key="5">
    <source>
        <dbReference type="Proteomes" id="UP000264492"/>
    </source>
</evidence>
<proteinExistence type="predicted"/>